<dbReference type="PANTHER" id="PTHR33112">
    <property type="entry name" value="DOMAIN PROTEIN, PUTATIVE-RELATED"/>
    <property type="match status" value="1"/>
</dbReference>
<keyword evidence="3" id="KW-1185">Reference proteome</keyword>
<proteinExistence type="predicted"/>
<dbReference type="Proteomes" id="UP001521116">
    <property type="component" value="Unassembled WGS sequence"/>
</dbReference>
<evidence type="ECO:0000313" key="2">
    <source>
        <dbReference type="EMBL" id="KAL1620279.1"/>
    </source>
</evidence>
<dbReference type="EMBL" id="JAJVDC020000170">
    <property type="protein sequence ID" value="KAL1620279.1"/>
    <property type="molecule type" value="Genomic_DNA"/>
</dbReference>
<evidence type="ECO:0000313" key="3">
    <source>
        <dbReference type="Proteomes" id="UP001521116"/>
    </source>
</evidence>
<dbReference type="Pfam" id="PF06985">
    <property type="entry name" value="HET"/>
    <property type="match status" value="1"/>
</dbReference>
<sequence length="459" mass="52113">MKQGIRDADLPVVLRDAIYVARKLDLQYIWIDALCIIQDDKTDWEIEASKMASYYEGAHVTIAAAACEDTTVPFLAVRDPRWNPSKLNLSSTETVKVERYDEYELKEGKNQDFISSRGWIFQETALSMRIIHFRKSGIMWECRSGITYEPETYITSILPCPSAGNFPFPKSICSWFGTSTNRLKSWRSIINLYTSRCLSFPSDKLPAIGGVARVIQRSTGATYLCGLWRETLAGDLLWSKRRKIPSEEFSPPLSKGDWTPTWSWASLTGPVEYLEAGHSQNSAYPKFQLLESECVPLGRDPFGQVKGGFLRLRSNMLVARLKSTSTDGMPEYNLFPLSPKDSRQSRCKFVSDTALEEYECKTAVFPGCKTVRRRPLETWCNPISRIDACVELLLIAQYDYSLLPMDPGMDSKHYYLVLGRSEVVHGAHVRLGVVEFMQQKDLLPFQNDSMIESAVVHII</sequence>
<gene>
    <name evidence="2" type="ORF">SLS56_009713</name>
</gene>
<reference evidence="2 3" key="1">
    <citation type="submission" date="2024-02" db="EMBL/GenBank/DDBJ databases">
        <title>De novo assembly and annotation of 12 fungi associated with fruit tree decline syndrome in Ontario, Canada.</title>
        <authorList>
            <person name="Sulman M."/>
            <person name="Ellouze W."/>
            <person name="Ilyukhin E."/>
        </authorList>
    </citation>
    <scope>NUCLEOTIDE SEQUENCE [LARGE SCALE GENOMIC DNA]</scope>
    <source>
        <strain evidence="2 3">M1-105</strain>
    </source>
</reference>
<dbReference type="PANTHER" id="PTHR33112:SF9">
    <property type="entry name" value="HETEROKARYON INCOMPATIBILITY DOMAIN-CONTAINING PROTEIN"/>
    <property type="match status" value="1"/>
</dbReference>
<protein>
    <recommendedName>
        <fullName evidence="1">Heterokaryon incompatibility domain-containing protein</fullName>
    </recommendedName>
</protein>
<dbReference type="InterPro" id="IPR010730">
    <property type="entry name" value="HET"/>
</dbReference>
<name>A0ABR3SGI8_9PEZI</name>
<feature type="domain" description="Heterokaryon incompatibility" evidence="1">
    <location>
        <begin position="6"/>
        <end position="123"/>
    </location>
</feature>
<evidence type="ECO:0000259" key="1">
    <source>
        <dbReference type="Pfam" id="PF06985"/>
    </source>
</evidence>
<accession>A0ABR3SGI8</accession>
<organism evidence="2 3">
    <name type="scientific">Neofusicoccum ribis</name>
    <dbReference type="NCBI Taxonomy" id="45134"/>
    <lineage>
        <taxon>Eukaryota</taxon>
        <taxon>Fungi</taxon>
        <taxon>Dikarya</taxon>
        <taxon>Ascomycota</taxon>
        <taxon>Pezizomycotina</taxon>
        <taxon>Dothideomycetes</taxon>
        <taxon>Dothideomycetes incertae sedis</taxon>
        <taxon>Botryosphaeriales</taxon>
        <taxon>Botryosphaeriaceae</taxon>
        <taxon>Neofusicoccum</taxon>
    </lineage>
</organism>
<comment type="caution">
    <text evidence="2">The sequence shown here is derived from an EMBL/GenBank/DDBJ whole genome shotgun (WGS) entry which is preliminary data.</text>
</comment>